<evidence type="ECO:0000313" key="1">
    <source>
        <dbReference type="EMBL" id="CDM29177.1"/>
    </source>
</evidence>
<organism evidence="1 2">
    <name type="scientific">Penicillium roqueforti (strain FM164)</name>
    <dbReference type="NCBI Taxonomy" id="1365484"/>
    <lineage>
        <taxon>Eukaryota</taxon>
        <taxon>Fungi</taxon>
        <taxon>Dikarya</taxon>
        <taxon>Ascomycota</taxon>
        <taxon>Pezizomycotina</taxon>
        <taxon>Eurotiomycetes</taxon>
        <taxon>Eurotiomycetidae</taxon>
        <taxon>Eurotiales</taxon>
        <taxon>Aspergillaceae</taxon>
        <taxon>Penicillium</taxon>
    </lineage>
</organism>
<dbReference type="Proteomes" id="UP000030686">
    <property type="component" value="Unassembled WGS sequence"/>
</dbReference>
<dbReference type="AlphaFoldDB" id="W6QHU4"/>
<name>W6QHU4_PENRF</name>
<keyword evidence="2" id="KW-1185">Reference proteome</keyword>
<reference evidence="1" key="1">
    <citation type="journal article" date="2014" name="Nat. Commun.">
        <title>Multiple recent horizontal transfers of a large genomic region in cheese making fungi.</title>
        <authorList>
            <person name="Cheeseman K."/>
            <person name="Ropars J."/>
            <person name="Renault P."/>
            <person name="Dupont J."/>
            <person name="Gouzy J."/>
            <person name="Branca A."/>
            <person name="Abraham A.L."/>
            <person name="Ceppi M."/>
            <person name="Conseiller E."/>
            <person name="Debuchy R."/>
            <person name="Malagnac F."/>
            <person name="Goarin A."/>
            <person name="Silar P."/>
            <person name="Lacoste S."/>
            <person name="Sallet E."/>
            <person name="Bensimon A."/>
            <person name="Giraud T."/>
            <person name="Brygoo Y."/>
        </authorList>
    </citation>
    <scope>NUCLEOTIDE SEQUENCE [LARGE SCALE GENOMIC DNA]</scope>
    <source>
        <strain evidence="1">FM164</strain>
    </source>
</reference>
<dbReference type="EMBL" id="HG792015">
    <property type="protein sequence ID" value="CDM29177.1"/>
    <property type="molecule type" value="Genomic_DNA"/>
</dbReference>
<gene>
    <name evidence="1" type="ORF">PROQFM164_S01g002989</name>
</gene>
<proteinExistence type="predicted"/>
<accession>W6QHU4</accession>
<sequence length="52" mass="6040">MDLLHLQRGTLQSLIEYGARKPYSCQFHSEFGRLLERRSVEPDSNKSKDSNT</sequence>
<protein>
    <submittedName>
        <fullName evidence="1">Genomic scaffold, ProqFM164S01</fullName>
    </submittedName>
</protein>
<evidence type="ECO:0000313" key="2">
    <source>
        <dbReference type="Proteomes" id="UP000030686"/>
    </source>
</evidence>